<proteinExistence type="predicted"/>
<keyword evidence="1" id="KW-0472">Membrane</keyword>
<protein>
    <submittedName>
        <fullName evidence="2">Uncharacterized protein</fullName>
    </submittedName>
</protein>
<evidence type="ECO:0000313" key="2">
    <source>
        <dbReference type="EMBL" id="JAI03602.1"/>
    </source>
</evidence>
<organism evidence="2">
    <name type="scientific">Anguilla anguilla</name>
    <name type="common">European freshwater eel</name>
    <name type="synonym">Muraena anguilla</name>
    <dbReference type="NCBI Taxonomy" id="7936"/>
    <lineage>
        <taxon>Eukaryota</taxon>
        <taxon>Metazoa</taxon>
        <taxon>Chordata</taxon>
        <taxon>Craniata</taxon>
        <taxon>Vertebrata</taxon>
        <taxon>Euteleostomi</taxon>
        <taxon>Actinopterygii</taxon>
        <taxon>Neopterygii</taxon>
        <taxon>Teleostei</taxon>
        <taxon>Anguilliformes</taxon>
        <taxon>Anguillidae</taxon>
        <taxon>Anguilla</taxon>
    </lineage>
</organism>
<reference evidence="2" key="2">
    <citation type="journal article" date="2015" name="Fish Shellfish Immunol.">
        <title>Early steps in the European eel (Anguilla anguilla)-Vibrio vulnificus interaction in the gills: Role of the RtxA13 toxin.</title>
        <authorList>
            <person name="Callol A."/>
            <person name="Pajuelo D."/>
            <person name="Ebbesson L."/>
            <person name="Teles M."/>
            <person name="MacKenzie S."/>
            <person name="Amaro C."/>
        </authorList>
    </citation>
    <scope>NUCLEOTIDE SEQUENCE</scope>
</reference>
<accession>A0A0E9XME2</accession>
<keyword evidence="1" id="KW-0812">Transmembrane</keyword>
<evidence type="ECO:0000256" key="1">
    <source>
        <dbReference type="SAM" id="Phobius"/>
    </source>
</evidence>
<dbReference type="EMBL" id="GBXM01004976">
    <property type="protein sequence ID" value="JAI03602.1"/>
    <property type="molecule type" value="Transcribed_RNA"/>
</dbReference>
<feature type="transmembrane region" description="Helical" evidence="1">
    <location>
        <begin position="12"/>
        <end position="29"/>
    </location>
</feature>
<name>A0A0E9XME2_ANGAN</name>
<dbReference type="AlphaFoldDB" id="A0A0E9XME2"/>
<sequence length="41" mass="4733">MVYGHILISSARRWLVQHFFLFIVCLFVLRSNHSPGSSLIS</sequence>
<keyword evidence="1" id="KW-1133">Transmembrane helix</keyword>
<reference evidence="2" key="1">
    <citation type="submission" date="2014-11" db="EMBL/GenBank/DDBJ databases">
        <authorList>
            <person name="Amaro Gonzalez C."/>
        </authorList>
    </citation>
    <scope>NUCLEOTIDE SEQUENCE</scope>
</reference>